<dbReference type="RefSeq" id="WP_101471592.1">
    <property type="nucleotide sequence ID" value="NZ_PJND01000007.1"/>
</dbReference>
<evidence type="ECO:0000313" key="4">
    <source>
        <dbReference type="EMBL" id="RLJ34700.1"/>
    </source>
</evidence>
<gene>
    <name evidence="3" type="ORF">B0G92_1444</name>
    <name evidence="4" type="ORF">CLV50_0060</name>
</gene>
<reference evidence="4 6" key="2">
    <citation type="submission" date="2018-10" db="EMBL/GenBank/DDBJ databases">
        <title>Genomic Encyclopedia of Archaeal and Bacterial Type Strains, Phase II (KMG-II): from individual species to whole genera.</title>
        <authorList>
            <person name="Goeker M."/>
        </authorList>
    </citation>
    <scope>NUCLEOTIDE SEQUENCE [LARGE SCALE GENOMIC DNA]</scope>
    <source>
        <strain evidence="4 6">DSM 21886</strain>
    </source>
</reference>
<sequence length="368" mass="42449">MKKVLVSIILMIINLPLFAQDNMAEELKLLSDNNKYDQIIEHASKSKDYSAKSLYYIGLAYYMKGDDNNCMQFINSSIQKDPTNAASHYIKASALNYMERYDEAIKSFQAAIALKPDDSVFYSGLGDSYYNLKKDKLALENYIKATEQKNCIDRPYSMIAQIYSDQKENEKALDAFYVAKSKIAKDSDSYINTVYNIGLLESLKGNYGKAEFSFIELIQLVPNDYHSYAKLIQIYYNNKQYGKATPYRNKLYEAHKKGLLKDNMEDMFCFDRFKWKDYLIQVFERYEDENKGKIYNKHLFYVIDKNNEVVFTAQTEFSPVSVELGGAKYMLCANIGSTHINSGLGFNDDVPYDILKAEALKLIQKNVK</sequence>
<feature type="signal peptide" evidence="2">
    <location>
        <begin position="1"/>
        <end position="19"/>
    </location>
</feature>
<evidence type="ECO:0000313" key="6">
    <source>
        <dbReference type="Proteomes" id="UP000275027"/>
    </source>
</evidence>
<dbReference type="AlphaFoldDB" id="A0A497UUP2"/>
<protein>
    <submittedName>
        <fullName evidence="4">Anaphase-promoting complex subunit 3</fullName>
    </submittedName>
</protein>
<dbReference type="PANTHER" id="PTHR12558:SF13">
    <property type="entry name" value="CELL DIVISION CYCLE PROTEIN 27 HOMOLOG"/>
    <property type="match status" value="1"/>
</dbReference>
<dbReference type="PROSITE" id="PS50005">
    <property type="entry name" value="TPR"/>
    <property type="match status" value="2"/>
</dbReference>
<dbReference type="EMBL" id="RCCB01000010">
    <property type="protein sequence ID" value="RLJ34700.1"/>
    <property type="molecule type" value="Genomic_DNA"/>
</dbReference>
<dbReference type="EMBL" id="PJND01000007">
    <property type="protein sequence ID" value="PKW29799.1"/>
    <property type="molecule type" value="Genomic_DNA"/>
</dbReference>
<proteinExistence type="predicted"/>
<dbReference type="PANTHER" id="PTHR12558">
    <property type="entry name" value="CELL DIVISION CYCLE 16,23,27"/>
    <property type="match status" value="1"/>
</dbReference>
<feature type="repeat" description="TPR" evidence="1">
    <location>
        <begin position="85"/>
        <end position="118"/>
    </location>
</feature>
<accession>A0A497UUP2</accession>
<feature type="repeat" description="TPR" evidence="1">
    <location>
        <begin position="51"/>
        <end position="84"/>
    </location>
</feature>
<dbReference type="Proteomes" id="UP000275027">
    <property type="component" value="Unassembled WGS sequence"/>
</dbReference>
<dbReference type="InterPro" id="IPR019734">
    <property type="entry name" value="TPR_rpt"/>
</dbReference>
<dbReference type="SMART" id="SM00028">
    <property type="entry name" value="TPR"/>
    <property type="match status" value="5"/>
</dbReference>
<evidence type="ECO:0000256" key="2">
    <source>
        <dbReference type="SAM" id="SignalP"/>
    </source>
</evidence>
<dbReference type="Gene3D" id="1.25.40.10">
    <property type="entry name" value="Tetratricopeptide repeat domain"/>
    <property type="match status" value="1"/>
</dbReference>
<dbReference type="Pfam" id="PF12895">
    <property type="entry name" value="ANAPC3"/>
    <property type="match status" value="1"/>
</dbReference>
<reference evidence="3 5" key="1">
    <citation type="submission" date="2017-12" db="EMBL/GenBank/DDBJ databases">
        <title>Genomic Encyclopedia of Type Strains, Phase III (KMG-III): the genomes of soil and plant-associated and newly described type strains.</title>
        <authorList>
            <person name="Whitman W."/>
        </authorList>
    </citation>
    <scope>NUCLEOTIDE SEQUENCE [LARGE SCALE GENOMIC DNA]</scope>
    <source>
        <strain evidence="3 5">IP-10</strain>
    </source>
</reference>
<evidence type="ECO:0000313" key="3">
    <source>
        <dbReference type="EMBL" id="PKW29799.1"/>
    </source>
</evidence>
<dbReference type="InterPro" id="IPR011990">
    <property type="entry name" value="TPR-like_helical_dom_sf"/>
</dbReference>
<keyword evidence="1" id="KW-0802">TPR repeat</keyword>
<evidence type="ECO:0000256" key="1">
    <source>
        <dbReference type="PROSITE-ProRule" id="PRU00339"/>
    </source>
</evidence>
<comment type="caution">
    <text evidence="4">The sequence shown here is derived from an EMBL/GenBank/DDBJ whole genome shotgun (WGS) entry which is preliminary data.</text>
</comment>
<keyword evidence="2" id="KW-0732">Signal</keyword>
<dbReference type="Proteomes" id="UP000233767">
    <property type="component" value="Unassembled WGS sequence"/>
</dbReference>
<organism evidence="4 6">
    <name type="scientific">Flavobacterium lindanitolerans</name>
    <dbReference type="NCBI Taxonomy" id="428988"/>
    <lineage>
        <taxon>Bacteria</taxon>
        <taxon>Pseudomonadati</taxon>
        <taxon>Bacteroidota</taxon>
        <taxon>Flavobacteriia</taxon>
        <taxon>Flavobacteriales</taxon>
        <taxon>Flavobacteriaceae</taxon>
        <taxon>Flavobacterium</taxon>
    </lineage>
</organism>
<name>A0A497UUP2_9FLAO</name>
<evidence type="ECO:0000313" key="5">
    <source>
        <dbReference type="Proteomes" id="UP000233767"/>
    </source>
</evidence>
<dbReference type="SUPFAM" id="SSF48452">
    <property type="entry name" value="TPR-like"/>
    <property type="match status" value="1"/>
</dbReference>
<feature type="chain" id="PRO_5019815169" evidence="2">
    <location>
        <begin position="20"/>
        <end position="368"/>
    </location>
</feature>
<keyword evidence="5" id="KW-1185">Reference proteome</keyword>